<dbReference type="RefSeq" id="WP_091525500.1">
    <property type="nucleotide sequence ID" value="NZ_LT629772.1"/>
</dbReference>
<evidence type="ECO:0000259" key="4">
    <source>
        <dbReference type="SMART" id="SM00822"/>
    </source>
</evidence>
<dbReference type="EMBL" id="LT629772">
    <property type="protein sequence ID" value="SDS68369.1"/>
    <property type="molecule type" value="Genomic_DNA"/>
</dbReference>
<dbReference type="GO" id="GO:0016491">
    <property type="term" value="F:oxidoreductase activity"/>
    <property type="evidence" value="ECO:0007669"/>
    <property type="project" value="UniProtKB-KW"/>
</dbReference>
<dbReference type="InterPro" id="IPR002347">
    <property type="entry name" value="SDR_fam"/>
</dbReference>
<dbReference type="PRINTS" id="PR00080">
    <property type="entry name" value="SDRFAMILY"/>
</dbReference>
<reference evidence="5 6" key="1">
    <citation type="submission" date="2016-10" db="EMBL/GenBank/DDBJ databases">
        <authorList>
            <person name="de Groot N.N."/>
        </authorList>
    </citation>
    <scope>NUCLEOTIDE SEQUENCE [LARGE SCALE GENOMIC DNA]</scope>
    <source>
        <strain evidence="5 6">DSM 21800</strain>
    </source>
</reference>
<dbReference type="SMART" id="SM00822">
    <property type="entry name" value="PKS_KR"/>
    <property type="match status" value="1"/>
</dbReference>
<keyword evidence="6" id="KW-1185">Reference proteome</keyword>
<protein>
    <recommendedName>
        <fullName evidence="4">Ketoreductase domain-containing protein</fullName>
    </recommendedName>
</protein>
<evidence type="ECO:0000256" key="2">
    <source>
        <dbReference type="ARBA" id="ARBA00023002"/>
    </source>
</evidence>
<evidence type="ECO:0000313" key="5">
    <source>
        <dbReference type="EMBL" id="SDS68369.1"/>
    </source>
</evidence>
<sequence>MVTALITGGTSGIGASFARQLAEQNYDLVLVARDKARLDETAEELHTRYGVTVDTLPADLGQQADLHRVAERLADPDRPIEVLINNAGFGVHSRLLDPDTGRHDVAIDVMIKAVLVLSNAAGRAMRERGSGGILNVSSTAGFVTMGNYSAIKAWVTSYTEALANELHGTGVRVTALCPGWVRTEFHQRAGINASSIPAPLWLDAEPLVRQALADFEAGKVISLPSLRYKILIGLARHLPRGAIRAVSRMMSSSRHDS</sequence>
<dbReference type="Pfam" id="PF00106">
    <property type="entry name" value="adh_short"/>
    <property type="match status" value="1"/>
</dbReference>
<evidence type="ECO:0000313" key="6">
    <source>
        <dbReference type="Proteomes" id="UP000199103"/>
    </source>
</evidence>
<evidence type="ECO:0000256" key="1">
    <source>
        <dbReference type="ARBA" id="ARBA00006484"/>
    </source>
</evidence>
<dbReference type="PIRSF" id="PIRSF000126">
    <property type="entry name" value="11-beta-HSD1"/>
    <property type="match status" value="1"/>
</dbReference>
<dbReference type="STRING" id="630515.SAMN04489812_2670"/>
<dbReference type="AlphaFoldDB" id="A0A1H1U914"/>
<name>A0A1H1U914_9ACTN</name>
<dbReference type="OrthoDB" id="9810734at2"/>
<dbReference type="GO" id="GO:0016020">
    <property type="term" value="C:membrane"/>
    <property type="evidence" value="ECO:0007669"/>
    <property type="project" value="TreeGrafter"/>
</dbReference>
<dbReference type="InterPro" id="IPR036291">
    <property type="entry name" value="NAD(P)-bd_dom_sf"/>
</dbReference>
<feature type="domain" description="Ketoreductase" evidence="4">
    <location>
        <begin position="2"/>
        <end position="183"/>
    </location>
</feature>
<proteinExistence type="inferred from homology"/>
<dbReference type="InterPro" id="IPR057326">
    <property type="entry name" value="KR_dom"/>
</dbReference>
<dbReference type="CDD" id="cd05233">
    <property type="entry name" value="SDR_c"/>
    <property type="match status" value="1"/>
</dbReference>
<keyword evidence="2" id="KW-0560">Oxidoreductase</keyword>
<dbReference type="Gene3D" id="3.40.50.720">
    <property type="entry name" value="NAD(P)-binding Rossmann-like Domain"/>
    <property type="match status" value="1"/>
</dbReference>
<gene>
    <name evidence="5" type="ORF">SAMN04489812_2670</name>
</gene>
<dbReference type="SUPFAM" id="SSF51735">
    <property type="entry name" value="NAD(P)-binding Rossmann-fold domains"/>
    <property type="match status" value="1"/>
</dbReference>
<dbReference type="PANTHER" id="PTHR44196:SF2">
    <property type="entry name" value="SHORT-CHAIN DEHYDROGENASE-RELATED"/>
    <property type="match status" value="1"/>
</dbReference>
<dbReference type="PANTHER" id="PTHR44196">
    <property type="entry name" value="DEHYDROGENASE/REDUCTASE SDR FAMILY MEMBER 7B"/>
    <property type="match status" value="1"/>
</dbReference>
<accession>A0A1H1U914</accession>
<dbReference type="PRINTS" id="PR00081">
    <property type="entry name" value="GDHRDH"/>
</dbReference>
<organism evidence="5 6">
    <name type="scientific">Microlunatus soli</name>
    <dbReference type="NCBI Taxonomy" id="630515"/>
    <lineage>
        <taxon>Bacteria</taxon>
        <taxon>Bacillati</taxon>
        <taxon>Actinomycetota</taxon>
        <taxon>Actinomycetes</taxon>
        <taxon>Propionibacteriales</taxon>
        <taxon>Propionibacteriaceae</taxon>
        <taxon>Microlunatus</taxon>
    </lineage>
</organism>
<evidence type="ECO:0000256" key="3">
    <source>
        <dbReference type="RuleBase" id="RU000363"/>
    </source>
</evidence>
<comment type="similarity">
    <text evidence="1 3">Belongs to the short-chain dehydrogenases/reductases (SDR) family.</text>
</comment>
<dbReference type="Proteomes" id="UP000199103">
    <property type="component" value="Chromosome I"/>
</dbReference>